<dbReference type="RefSeq" id="WP_188255607.1">
    <property type="nucleotide sequence ID" value="NZ_JABVCF010000008.1"/>
</dbReference>
<gene>
    <name evidence="2" type="ORF">KEU06_15640</name>
</gene>
<dbReference type="Proteomes" id="UP000680348">
    <property type="component" value="Unassembled WGS sequence"/>
</dbReference>
<feature type="region of interest" description="Disordered" evidence="1">
    <location>
        <begin position="268"/>
        <end position="436"/>
    </location>
</feature>
<sequence>MATLHYTSGGSAAEIGTAGFNLVDVQSVEELNALPDGMMGLVWLDEVDGATSSFRDKVDAFKGNDQLFGFFLADEPDPTGQWGTYATAENLKAESDYIHDNVLGAKTFITMMNTGSSAEPSFEGNFNPENTGIDYYGLDPYPVRSESGPVDFEMIDRTVAAAVEAGIPVDQIVPVYQTFGGGEYVTDTDSKYALPTAEQMQVMMEHWDENVPSPAFDYAYAWGSQLGTTTIADSQELQNLFLERNSASAAPDTSAVTDGTDAVVGMDDADVTIDPDDDGADDQVADAADDQPGDQVADATEDGGDEASMSGSHDLDPGSEAEAPATNDAVDAAPTDDAVDAAPTDDAVDAAPTDDAVDAAPTDDAVDAAPTDDAVDAAPTDDAVDAAPTDTSGNEPAPEVTGNTGDNGHGWKGIGHWMSGGRGHEKWHQSGDATAENASGDWHKGIAGADAYAFFQALGAKHADKFIDFSAKHDTIDWGNGHFKSLTKAGPQGASDFAADIQAPAEEPGRSKAYATDTGTFQNDADGAGAEYAAGLAELIKHSKAADFDIV</sequence>
<proteinExistence type="predicted"/>
<comment type="caution">
    <text evidence="2">The sequence shown here is derived from an EMBL/GenBank/DDBJ whole genome shotgun (WGS) entry which is preliminary data.</text>
</comment>
<evidence type="ECO:0000313" key="2">
    <source>
        <dbReference type="EMBL" id="MBS3650044.1"/>
    </source>
</evidence>
<evidence type="ECO:0000313" key="3">
    <source>
        <dbReference type="Proteomes" id="UP000680348"/>
    </source>
</evidence>
<feature type="compositionally biased region" description="Acidic residues" evidence="1">
    <location>
        <begin position="268"/>
        <end position="292"/>
    </location>
</feature>
<dbReference type="InterPro" id="IPR017853">
    <property type="entry name" value="GH"/>
</dbReference>
<name>A0A942I3J6_9HYPH</name>
<keyword evidence="3" id="KW-1185">Reference proteome</keyword>
<organism evidence="2 3">
    <name type="scientific">Pseudaminobacter soli</name>
    <name type="common">ex Zhang et al. 2022</name>
    <dbReference type="NCBI Taxonomy" id="2831468"/>
    <lineage>
        <taxon>Bacteria</taxon>
        <taxon>Pseudomonadati</taxon>
        <taxon>Pseudomonadota</taxon>
        <taxon>Alphaproteobacteria</taxon>
        <taxon>Hyphomicrobiales</taxon>
        <taxon>Phyllobacteriaceae</taxon>
        <taxon>Pseudaminobacter</taxon>
    </lineage>
</organism>
<dbReference type="AlphaFoldDB" id="A0A942I3J6"/>
<accession>A0A942I3J6</accession>
<dbReference type="EMBL" id="JAGWCR010000008">
    <property type="protein sequence ID" value="MBS3650044.1"/>
    <property type="molecule type" value="Genomic_DNA"/>
</dbReference>
<feature type="compositionally biased region" description="Low complexity" evidence="1">
    <location>
        <begin position="323"/>
        <end position="391"/>
    </location>
</feature>
<dbReference type="SUPFAM" id="SSF51445">
    <property type="entry name" value="(Trans)glycosidases"/>
    <property type="match status" value="1"/>
</dbReference>
<protein>
    <submittedName>
        <fullName evidence="2">Calcium-binding protein</fullName>
    </submittedName>
</protein>
<reference evidence="2" key="1">
    <citation type="submission" date="2021-04" db="EMBL/GenBank/DDBJ databases">
        <title>Pseudaminobacter soli sp. nov., isolated from paddy soil contaminated by heavy metals.</title>
        <authorList>
            <person name="Zhang K."/>
        </authorList>
    </citation>
    <scope>NUCLEOTIDE SEQUENCE</scope>
    <source>
        <strain evidence="2">19-2017</strain>
    </source>
</reference>
<evidence type="ECO:0000256" key="1">
    <source>
        <dbReference type="SAM" id="MobiDB-lite"/>
    </source>
</evidence>
<feature type="compositionally biased region" description="Gly residues" evidence="1">
    <location>
        <begin position="405"/>
        <end position="421"/>
    </location>
</feature>